<dbReference type="InterPro" id="IPR006614">
    <property type="entry name" value="Peroxin/Ferlin"/>
</dbReference>
<evidence type="ECO:0000256" key="2">
    <source>
        <dbReference type="ARBA" id="ARBA00022692"/>
    </source>
</evidence>
<proteinExistence type="predicted"/>
<dbReference type="EMBL" id="LYUB02000003">
    <property type="protein sequence ID" value="OVF10033.1"/>
    <property type="molecule type" value="Genomic_DNA"/>
</dbReference>
<evidence type="ECO:0000256" key="1">
    <source>
        <dbReference type="ARBA" id="ARBA00004127"/>
    </source>
</evidence>
<organism evidence="7 8">
    <name type="scientific">Clavispora lusitaniae</name>
    <name type="common">Candida lusitaniae</name>
    <dbReference type="NCBI Taxonomy" id="36911"/>
    <lineage>
        <taxon>Eukaryota</taxon>
        <taxon>Fungi</taxon>
        <taxon>Dikarya</taxon>
        <taxon>Ascomycota</taxon>
        <taxon>Saccharomycotina</taxon>
        <taxon>Pichiomycetes</taxon>
        <taxon>Metschnikowiaceae</taxon>
        <taxon>Clavispora</taxon>
    </lineage>
</organism>
<feature type="domain" description="Peroxin/Ferlin" evidence="6">
    <location>
        <begin position="356"/>
        <end position="389"/>
    </location>
</feature>
<evidence type="ECO:0000313" key="7">
    <source>
        <dbReference type="EMBL" id="OVF10033.1"/>
    </source>
</evidence>
<comment type="subcellular location">
    <subcellularLocation>
        <location evidence="1">Endomembrane system</location>
        <topology evidence="1">Multi-pass membrane protein</topology>
    </subcellularLocation>
</comment>
<dbReference type="InterPro" id="IPR010482">
    <property type="entry name" value="TECPR1-like_DysF"/>
</dbReference>
<keyword evidence="4 5" id="KW-0472">Membrane</keyword>
<evidence type="ECO:0000259" key="6">
    <source>
        <dbReference type="SMART" id="SM00694"/>
    </source>
</evidence>
<dbReference type="PANTHER" id="PTHR31679:SF2">
    <property type="entry name" value="PEROXISOMAL MEMBRANE PROTEIN PEX30-RELATED"/>
    <property type="match status" value="1"/>
</dbReference>
<dbReference type="KEGG" id="clus:A9F13_03g01672"/>
<dbReference type="InterPro" id="IPR052646">
    <property type="entry name" value="Peroxisomal_PEX28-32"/>
</dbReference>
<protein>
    <submittedName>
        <fullName evidence="7">Peroxisomal membrane protein</fullName>
    </submittedName>
</protein>
<evidence type="ECO:0000256" key="4">
    <source>
        <dbReference type="ARBA" id="ARBA00023136"/>
    </source>
</evidence>
<evidence type="ECO:0000256" key="3">
    <source>
        <dbReference type="ARBA" id="ARBA00022989"/>
    </source>
</evidence>
<dbReference type="Proteomes" id="UP000195602">
    <property type="component" value="Unassembled WGS sequence"/>
</dbReference>
<evidence type="ECO:0000313" key="8">
    <source>
        <dbReference type="Proteomes" id="UP000195602"/>
    </source>
</evidence>
<comment type="caution">
    <text evidence="7">The sequence shown here is derived from an EMBL/GenBank/DDBJ whole genome shotgun (WGS) entry which is preliminary data.</text>
</comment>
<accession>A0AA91Q3I3</accession>
<dbReference type="Pfam" id="PF06398">
    <property type="entry name" value="Pex24p"/>
    <property type="match status" value="1"/>
</dbReference>
<feature type="transmembrane region" description="Helical" evidence="5">
    <location>
        <begin position="84"/>
        <end position="101"/>
    </location>
</feature>
<keyword evidence="3 5" id="KW-1133">Transmembrane helix</keyword>
<dbReference type="GO" id="GO:0012505">
    <property type="term" value="C:endomembrane system"/>
    <property type="evidence" value="ECO:0007669"/>
    <property type="project" value="UniProtKB-SubCell"/>
</dbReference>
<evidence type="ECO:0000256" key="5">
    <source>
        <dbReference type="SAM" id="Phobius"/>
    </source>
</evidence>
<dbReference type="GO" id="GO:0007031">
    <property type="term" value="P:peroxisome organization"/>
    <property type="evidence" value="ECO:0007669"/>
    <property type="project" value="UniProtKB-ARBA"/>
</dbReference>
<reference evidence="7 8" key="1">
    <citation type="submission" date="2017-04" db="EMBL/GenBank/DDBJ databases">
        <title>Draft genome of the yeast Clavispora lusitaniae type strain CBS 6936.</title>
        <authorList>
            <person name="Durrens P."/>
            <person name="Klopp C."/>
            <person name="Biteau N."/>
            <person name="Fitton-Ouhabi V."/>
            <person name="Dementhon K."/>
            <person name="Accoceberry I."/>
            <person name="Sherman D.J."/>
            <person name="Noel T."/>
        </authorList>
    </citation>
    <scope>NUCLEOTIDE SEQUENCE [LARGE SCALE GENOMIC DNA]</scope>
    <source>
        <strain evidence="7 8">CBS 6936</strain>
    </source>
</reference>
<keyword evidence="2 5" id="KW-0812">Transmembrane</keyword>
<name>A0AA91Q3I3_CLALS</name>
<dbReference type="GO" id="GO:0005778">
    <property type="term" value="C:peroxisomal membrane"/>
    <property type="evidence" value="ECO:0007669"/>
    <property type="project" value="TreeGrafter"/>
</dbReference>
<feature type="transmembrane region" description="Helical" evidence="5">
    <location>
        <begin position="62"/>
        <end position="78"/>
    </location>
</feature>
<dbReference type="PANTHER" id="PTHR31679">
    <property type="entry name" value="PEROXISOMAL MEMBRANE PROTEIN PEX30-RELATED"/>
    <property type="match status" value="1"/>
</dbReference>
<sequence>MSDEVVHAVFEPSEARLLVSSSHTQLLVESPILVSALSNIFPYLLFIDNFLEVITWTNEDPYQNFLIVVCYSILVLYWDFLKYWVLPFLVVLLFTSIVWRADSVIYDSKFGERPTVEEVLSALHNITVRFELFFRPAKNLHFSSKNYYKMALGTLAITPLHVFVLQNLLTPRSFAWIIGTVFLTFHSPWAFSIRRLIWRSIYTRIFAHQLTGLDIRLSRRKTDTGFRERAASSPCVTAPATDVEEDSQKVQHQAKINNFSILRKVIVSPTQLKQTVRFDILENERRWLGLGWTKLLYPGERSSFCYMDSMLAAPNPHQDEFEFPVFENDLYTYSWQWMDDEWKIDAEFNKNRSKEGWVFYDSNWEMPKYEDGFSRYTRSRKWVRRAILLIDKQSEVLDG</sequence>
<dbReference type="SMART" id="SM00694">
    <property type="entry name" value="DysFC"/>
    <property type="match status" value="1"/>
</dbReference>
<gene>
    <name evidence="7" type="ORF">A9F13_03g01672</name>
</gene>
<feature type="transmembrane region" description="Helical" evidence="5">
    <location>
        <begin position="32"/>
        <end position="50"/>
    </location>
</feature>
<dbReference type="AlphaFoldDB" id="A0AA91Q3I3"/>
<feature type="transmembrane region" description="Helical" evidence="5">
    <location>
        <begin position="174"/>
        <end position="191"/>
    </location>
</feature>
<feature type="transmembrane region" description="Helical" evidence="5">
    <location>
        <begin position="147"/>
        <end position="168"/>
    </location>
</feature>